<dbReference type="EMBL" id="QDKK01000011">
    <property type="protein sequence ID" value="PWC24653.1"/>
    <property type="molecule type" value="Genomic_DNA"/>
</dbReference>
<evidence type="ECO:0000313" key="3">
    <source>
        <dbReference type="Proteomes" id="UP000295985"/>
    </source>
</evidence>
<dbReference type="OrthoDB" id="6689897at2"/>
<organism evidence="1 3">
    <name type="scientific">Brenneria nigrifluens DSM 30175 = ATCC 13028</name>
    <dbReference type="NCBI Taxonomy" id="1121120"/>
    <lineage>
        <taxon>Bacteria</taxon>
        <taxon>Pseudomonadati</taxon>
        <taxon>Pseudomonadota</taxon>
        <taxon>Gammaproteobacteria</taxon>
        <taxon>Enterobacterales</taxon>
        <taxon>Pectobacteriaceae</taxon>
        <taxon>Brenneria</taxon>
    </lineage>
</organism>
<name>A0A2U1USL7_9GAMM</name>
<dbReference type="Proteomes" id="UP000303847">
    <property type="component" value="Chromosome"/>
</dbReference>
<reference evidence="2 4" key="2">
    <citation type="submission" date="2018-11" db="EMBL/GenBank/DDBJ databases">
        <title>Genome sequences of Brenneria nigrifluens and Brenneria rubrifaciens.</title>
        <authorList>
            <person name="Poret-Peterson A.T."/>
            <person name="McClean A.E."/>
            <person name="Kluepfel D.A."/>
        </authorList>
    </citation>
    <scope>NUCLEOTIDE SEQUENCE [LARGE SCALE GENOMIC DNA]</scope>
    <source>
        <strain evidence="2 4">ATCC 13028</strain>
    </source>
</reference>
<accession>A0A2U1USL7</accession>
<dbReference type="Gene3D" id="3.10.450.40">
    <property type="match status" value="1"/>
</dbReference>
<protein>
    <recommendedName>
        <fullName evidence="5">Phage GP46 family protein</fullName>
    </recommendedName>
</protein>
<keyword evidence="4" id="KW-1185">Reference proteome</keyword>
<sequence length="116" mass="12683">MDNLLDPHTGDYAGTSTTTLANAVYLRLMTPLGSYWAAPQLGSKLHLLQREKDVARVYALAKQYSEEALAPLVDDGRASAVSVTTERGSIGWLILLIEVTTAQGRTETFKHPVRVI</sequence>
<dbReference type="InterPro" id="IPR010877">
    <property type="entry name" value="Phage_Mu_Gp46"/>
</dbReference>
<dbReference type="Proteomes" id="UP000295985">
    <property type="component" value="Unassembled WGS sequence"/>
</dbReference>
<evidence type="ECO:0008006" key="5">
    <source>
        <dbReference type="Google" id="ProtNLM"/>
    </source>
</evidence>
<evidence type="ECO:0000313" key="2">
    <source>
        <dbReference type="EMBL" id="QCR04681.1"/>
    </source>
</evidence>
<gene>
    <name evidence="1" type="ORF">DDT54_08170</name>
    <name evidence="2" type="ORF">EH206_11155</name>
</gene>
<evidence type="ECO:0000313" key="1">
    <source>
        <dbReference type="EMBL" id="PWC24653.1"/>
    </source>
</evidence>
<proteinExistence type="predicted"/>
<dbReference type="AlphaFoldDB" id="A0A2U1USL7"/>
<dbReference type="RefSeq" id="WP_009112864.1">
    <property type="nucleotide sequence ID" value="NZ_CP034036.1"/>
</dbReference>
<evidence type="ECO:0000313" key="4">
    <source>
        <dbReference type="Proteomes" id="UP000303847"/>
    </source>
</evidence>
<dbReference type="Pfam" id="PF07409">
    <property type="entry name" value="GP46"/>
    <property type="match status" value="1"/>
</dbReference>
<reference evidence="1 3" key="1">
    <citation type="submission" date="2018-04" db="EMBL/GenBank/DDBJ databases">
        <title>Brenneria corticis sp.nov.</title>
        <authorList>
            <person name="Li Y."/>
        </authorList>
    </citation>
    <scope>NUCLEOTIDE SEQUENCE [LARGE SCALE GENOMIC DNA]</scope>
    <source>
        <strain evidence="1 3">LMG 2694</strain>
    </source>
</reference>
<dbReference type="EMBL" id="CP034036">
    <property type="protein sequence ID" value="QCR04681.1"/>
    <property type="molecule type" value="Genomic_DNA"/>
</dbReference>